<keyword evidence="2" id="KW-1185">Reference proteome</keyword>
<sequence>MEDIKNLISNGLINTTFVNKLKDFINTNQDVNKLPRLLSYLYSQSPLQSKIREKDEMFIQSLQESVVLLIRSSLTLDIAQNNCQVRASCLRTASNFSVIFHKEGYESNIILDTSVASVVSLIQKNITWTPEELSQTMCNLIAMLSSKLSKNTSKLSTQDRHQLWDNLICLYQPMDDKTRLIFLLNELAYAKSNSCDIYYLESYVEQFTRESLPNLFVILDNYYACYWKLDNKRLHDVVNKILDHIISIIGKNNNSEWEIIVISVYKYLHRITYHITKSNHEELLYDSLVMFNAQLSDLSSLVTKMKNQEQTSLFQKILSSILNHFSFFQIKYLSQFKKTSMIENIVEIYRNIFNVAQTVRTKDQYLSRKNENLMLYQSWYSCLTTICENLNLDHLHKNFVRALNAANDFTMRMFLLMLNENTTIGAAESDRHDLKSFVLNIGKLTQAVTKLDPKSQNKKMNSYLIKPLMDFFLVIPEKYVDPVAEYMVNVLYNCIKSQTQKDVSSMLSYVEPMIVLVCHSKAFVRSAVKTWARIQLQHKLEHPEYEWIHLCDHLDSIRAQLQVKYPGVTFVDTRDPSFVLRVLKCELDEMLAHRQLEKESSLSYETTIINRTLSLIQTSPPQDPHLSDVCLSCLSLTYKHDAFSQDNAKLKAYVHELKKTLKTMKHPAENGNFRANPNLDDSVVVKAEQSLVTKNTTLCLLLANCYVMEHIEKVHWKRLAQKKSKSSDDGKASRGINKKENLED</sequence>
<evidence type="ECO:0000313" key="3">
    <source>
        <dbReference type="RefSeq" id="XP_008471705.1"/>
    </source>
</evidence>
<feature type="compositionally biased region" description="Basic and acidic residues" evidence="1">
    <location>
        <begin position="725"/>
        <end position="744"/>
    </location>
</feature>
<dbReference type="GeneID" id="103508902"/>
<organism evidence="2 3">
    <name type="scientific">Diaphorina citri</name>
    <name type="common">Asian citrus psyllid</name>
    <dbReference type="NCBI Taxonomy" id="121845"/>
    <lineage>
        <taxon>Eukaryota</taxon>
        <taxon>Metazoa</taxon>
        <taxon>Ecdysozoa</taxon>
        <taxon>Arthropoda</taxon>
        <taxon>Hexapoda</taxon>
        <taxon>Insecta</taxon>
        <taxon>Pterygota</taxon>
        <taxon>Neoptera</taxon>
        <taxon>Paraneoptera</taxon>
        <taxon>Hemiptera</taxon>
        <taxon>Sternorrhyncha</taxon>
        <taxon>Psylloidea</taxon>
        <taxon>Psyllidae</taxon>
        <taxon>Diaphorininae</taxon>
        <taxon>Diaphorina</taxon>
    </lineage>
</organism>
<dbReference type="Proteomes" id="UP000079169">
    <property type="component" value="Unplaced"/>
</dbReference>
<proteinExistence type="predicted"/>
<dbReference type="RefSeq" id="XP_008471705.1">
    <property type="nucleotide sequence ID" value="XM_008473483.3"/>
</dbReference>
<reference evidence="3" key="1">
    <citation type="submission" date="2025-08" db="UniProtKB">
        <authorList>
            <consortium name="RefSeq"/>
        </authorList>
    </citation>
    <scope>IDENTIFICATION</scope>
</reference>
<dbReference type="KEGG" id="dci:103508902"/>
<dbReference type="AlphaFoldDB" id="A0A1S3D0M3"/>
<accession>A0A1S3D0M3</accession>
<dbReference type="PaxDb" id="121845-A0A1S3D0M3"/>
<feature type="region of interest" description="Disordered" evidence="1">
    <location>
        <begin position="719"/>
        <end position="744"/>
    </location>
</feature>
<evidence type="ECO:0000313" key="2">
    <source>
        <dbReference type="Proteomes" id="UP000079169"/>
    </source>
</evidence>
<protein>
    <submittedName>
        <fullName evidence="3">Uncharacterized protein LOC103508902</fullName>
    </submittedName>
</protein>
<gene>
    <name evidence="3" type="primary">LOC103508902</name>
</gene>
<name>A0A1S3D0M3_DIACI</name>
<evidence type="ECO:0000256" key="1">
    <source>
        <dbReference type="SAM" id="MobiDB-lite"/>
    </source>
</evidence>